<feature type="region of interest" description="Disordered" evidence="6">
    <location>
        <begin position="1"/>
        <end position="40"/>
    </location>
</feature>
<sequence length="625" mass="69404">MSVLVSSPDTSGPELRDKHPEAATQDPKDEIASKISTSKPSFHLKAPNGWMNDPCGLGYDPATGLYHIFFQWNPHGNDWGNMSWGHATSTDLVSWKVSPTPALTPSTEYDCCGVFTGCLQATDIHGKPGSLTAMYTSVRHLPLHYTLPYTIGCESIGMAISDNGGQTWKRLACNPVLTGPPEHLSVTGWRDPHLTTWPEEQKTNSANPNQPLYGIVSGGIVDKAPAIFVYKVNPTDLRQWKYAGLLVNVGLNFHPSRWSGDFGVNWEVGNLATLSNEIADSRDFAIMGAEGCLRAENSLWSTPGSAQHKRQARGQLWMCVKPRNLADNSEVLADYAFAGHFDHGCLYAANSFWDPVTSQRIVYGWITEEDLPDGPRHRQGWSGMISIPRVVHLMTLRNVTKARISQLEAITSIEAVPNTSEPRTYTIHTLGIKPDPRLSLLREGAERRSFSSSTLPIPLRDISNETLPLTTCRWELEAAFSINQRCERVGIQIAHSSDFKQITTLSYTPSTETFTIHRPTLEDQTINHGYESAPHTLFTYLNETGVEIEESLHIHAFFDKSVLEVFVNGRTVISTRIYHPSERCFGLRFFAEGKEANGVHGTFNDEAPASLTQAEVWDGLVESQR</sequence>
<feature type="domain" description="Glycosyl hydrolase family 32 N-terminal" evidence="7">
    <location>
        <begin position="43"/>
        <end position="395"/>
    </location>
</feature>
<dbReference type="SMART" id="SM00640">
    <property type="entry name" value="Glyco_32"/>
    <property type="match status" value="1"/>
</dbReference>
<dbReference type="SUPFAM" id="SSF75005">
    <property type="entry name" value="Arabinanase/levansucrase/invertase"/>
    <property type="match status" value="1"/>
</dbReference>
<dbReference type="Pfam" id="PF08244">
    <property type="entry name" value="Glyco_hydro_32C"/>
    <property type="match status" value="1"/>
</dbReference>
<reference evidence="9" key="2">
    <citation type="journal article" date="2023" name="IMA Fungus">
        <title>Comparative genomic study of the Penicillium genus elucidates a diverse pangenome and 15 lateral gene transfer events.</title>
        <authorList>
            <person name="Petersen C."/>
            <person name="Sorensen T."/>
            <person name="Nielsen M.R."/>
            <person name="Sondergaard T.E."/>
            <person name="Sorensen J.L."/>
            <person name="Fitzpatrick D.A."/>
            <person name="Frisvad J.C."/>
            <person name="Nielsen K.L."/>
        </authorList>
    </citation>
    <scope>NUCLEOTIDE SEQUENCE</scope>
    <source>
        <strain evidence="9">IBT 29864</strain>
    </source>
</reference>
<accession>A0A9W9REB5</accession>
<dbReference type="InterPro" id="IPR023296">
    <property type="entry name" value="Glyco_hydro_beta-prop_sf"/>
</dbReference>
<gene>
    <name evidence="9" type="ORF">N7496_010934</name>
</gene>
<feature type="domain" description="Glycosyl hydrolase family 32 C-terminal" evidence="8">
    <location>
        <begin position="464"/>
        <end position="597"/>
    </location>
</feature>
<evidence type="ECO:0000313" key="10">
    <source>
        <dbReference type="Proteomes" id="UP001147782"/>
    </source>
</evidence>
<feature type="compositionally biased region" description="Polar residues" evidence="6">
    <location>
        <begin position="1"/>
        <end position="10"/>
    </location>
</feature>
<dbReference type="AlphaFoldDB" id="A0A9W9REB5"/>
<protein>
    <recommendedName>
        <fullName evidence="11">Glycosyl hydrolase family 32 N-terminal domain-containing protein</fullName>
    </recommendedName>
</protein>
<evidence type="ECO:0000256" key="5">
    <source>
        <dbReference type="RuleBase" id="RU362110"/>
    </source>
</evidence>
<evidence type="ECO:0000256" key="6">
    <source>
        <dbReference type="SAM" id="MobiDB-lite"/>
    </source>
</evidence>
<dbReference type="InterPro" id="IPR001362">
    <property type="entry name" value="Glyco_hydro_32"/>
</dbReference>
<evidence type="ECO:0008006" key="11">
    <source>
        <dbReference type="Google" id="ProtNLM"/>
    </source>
</evidence>
<keyword evidence="4 5" id="KW-0326">Glycosidase</keyword>
<dbReference type="Proteomes" id="UP001147782">
    <property type="component" value="Unassembled WGS sequence"/>
</dbReference>
<dbReference type="GO" id="GO:0005987">
    <property type="term" value="P:sucrose catabolic process"/>
    <property type="evidence" value="ECO:0007669"/>
    <property type="project" value="TreeGrafter"/>
</dbReference>
<dbReference type="GeneID" id="81443026"/>
<dbReference type="Gene3D" id="2.60.120.560">
    <property type="entry name" value="Exo-inulinase, domain 1"/>
    <property type="match status" value="1"/>
</dbReference>
<comment type="similarity">
    <text evidence="1 5">Belongs to the glycosyl hydrolase 32 family.</text>
</comment>
<dbReference type="RefSeq" id="XP_056549807.1">
    <property type="nucleotide sequence ID" value="XM_056703847.1"/>
</dbReference>
<keyword evidence="2" id="KW-0732">Signal</keyword>
<dbReference type="EMBL" id="JAPZBS010000009">
    <property type="protein sequence ID" value="KAJ5358521.1"/>
    <property type="molecule type" value="Genomic_DNA"/>
</dbReference>
<reference evidence="9" key="1">
    <citation type="submission" date="2022-11" db="EMBL/GenBank/DDBJ databases">
        <authorList>
            <person name="Petersen C."/>
        </authorList>
    </citation>
    <scope>NUCLEOTIDE SEQUENCE</scope>
    <source>
        <strain evidence="9">IBT 29864</strain>
    </source>
</reference>
<dbReference type="InterPro" id="IPR013189">
    <property type="entry name" value="Glyco_hydro_32_C"/>
</dbReference>
<dbReference type="FunFam" id="2.115.10.20:FF:000011">
    <property type="entry name" value="Glycosyl hydrolases family 32 superfamily"/>
    <property type="match status" value="1"/>
</dbReference>
<evidence type="ECO:0000259" key="7">
    <source>
        <dbReference type="Pfam" id="PF00251"/>
    </source>
</evidence>
<organism evidence="9 10">
    <name type="scientific">Penicillium cataractarum</name>
    <dbReference type="NCBI Taxonomy" id="2100454"/>
    <lineage>
        <taxon>Eukaryota</taxon>
        <taxon>Fungi</taxon>
        <taxon>Dikarya</taxon>
        <taxon>Ascomycota</taxon>
        <taxon>Pezizomycotina</taxon>
        <taxon>Eurotiomycetes</taxon>
        <taxon>Eurotiomycetidae</taxon>
        <taxon>Eurotiales</taxon>
        <taxon>Aspergillaceae</taxon>
        <taxon>Penicillium</taxon>
    </lineage>
</organism>
<evidence type="ECO:0000256" key="1">
    <source>
        <dbReference type="ARBA" id="ARBA00009902"/>
    </source>
</evidence>
<dbReference type="PANTHER" id="PTHR42800:SF3">
    <property type="entry name" value="GLYCOSYL HYDROLASE FAMILY 32 N-TERMINAL DOMAIN-CONTAINING PROTEIN"/>
    <property type="match status" value="1"/>
</dbReference>
<dbReference type="CDD" id="cd18621">
    <property type="entry name" value="GH32_XdINV-like"/>
    <property type="match status" value="1"/>
</dbReference>
<name>A0A9W9REB5_9EURO</name>
<dbReference type="GO" id="GO:0004575">
    <property type="term" value="F:sucrose alpha-glucosidase activity"/>
    <property type="evidence" value="ECO:0007669"/>
    <property type="project" value="TreeGrafter"/>
</dbReference>
<evidence type="ECO:0000259" key="8">
    <source>
        <dbReference type="Pfam" id="PF08244"/>
    </source>
</evidence>
<dbReference type="OrthoDB" id="202537at2759"/>
<dbReference type="InterPro" id="IPR013148">
    <property type="entry name" value="Glyco_hydro_32_N"/>
</dbReference>
<evidence type="ECO:0000256" key="3">
    <source>
        <dbReference type="ARBA" id="ARBA00022801"/>
    </source>
</evidence>
<dbReference type="InterPro" id="IPR013320">
    <property type="entry name" value="ConA-like_dom_sf"/>
</dbReference>
<evidence type="ECO:0000313" key="9">
    <source>
        <dbReference type="EMBL" id="KAJ5358521.1"/>
    </source>
</evidence>
<keyword evidence="10" id="KW-1185">Reference proteome</keyword>
<dbReference type="PANTHER" id="PTHR42800">
    <property type="entry name" value="EXOINULINASE INUD (AFU_ORTHOLOGUE AFUA_5G00480)"/>
    <property type="match status" value="1"/>
</dbReference>
<evidence type="ECO:0000256" key="4">
    <source>
        <dbReference type="ARBA" id="ARBA00023295"/>
    </source>
</evidence>
<dbReference type="GO" id="GO:0005737">
    <property type="term" value="C:cytoplasm"/>
    <property type="evidence" value="ECO:0007669"/>
    <property type="project" value="TreeGrafter"/>
</dbReference>
<proteinExistence type="inferred from homology"/>
<dbReference type="SUPFAM" id="SSF49899">
    <property type="entry name" value="Concanavalin A-like lectins/glucanases"/>
    <property type="match status" value="1"/>
</dbReference>
<evidence type="ECO:0000256" key="2">
    <source>
        <dbReference type="ARBA" id="ARBA00022729"/>
    </source>
</evidence>
<dbReference type="Pfam" id="PF00251">
    <property type="entry name" value="Glyco_hydro_32N"/>
    <property type="match status" value="1"/>
</dbReference>
<comment type="caution">
    <text evidence="9">The sequence shown here is derived from an EMBL/GenBank/DDBJ whole genome shotgun (WGS) entry which is preliminary data.</text>
</comment>
<dbReference type="Gene3D" id="2.115.10.20">
    <property type="entry name" value="Glycosyl hydrolase domain, family 43"/>
    <property type="match status" value="1"/>
</dbReference>
<keyword evidence="3 5" id="KW-0378">Hydrolase</keyword>
<feature type="compositionally biased region" description="Basic and acidic residues" evidence="6">
    <location>
        <begin position="14"/>
        <end position="32"/>
    </location>
</feature>